<dbReference type="Proteomes" id="UP001165962">
    <property type="component" value="Unassembled WGS sequence"/>
</dbReference>
<dbReference type="InterPro" id="IPR001387">
    <property type="entry name" value="Cro/C1-type_HTH"/>
</dbReference>
<dbReference type="RefSeq" id="WP_166153859.1">
    <property type="nucleotide sequence ID" value="NZ_JAAOIW010000012.1"/>
</dbReference>
<reference evidence="2" key="1">
    <citation type="submission" date="2020-03" db="EMBL/GenBank/DDBJ databases">
        <title>Draft sequencing of Paenibacilllus sp. S3N08.</title>
        <authorList>
            <person name="Kim D.-U."/>
        </authorList>
    </citation>
    <scope>NUCLEOTIDE SEQUENCE</scope>
    <source>
        <strain evidence="2">S3N08</strain>
    </source>
</reference>
<accession>A0ABX0JE76</accession>
<dbReference type="EMBL" id="JAAOIW010000012">
    <property type="protein sequence ID" value="NHN33559.1"/>
    <property type="molecule type" value="Genomic_DNA"/>
</dbReference>
<evidence type="ECO:0000313" key="3">
    <source>
        <dbReference type="Proteomes" id="UP001165962"/>
    </source>
</evidence>
<proteinExistence type="predicted"/>
<gene>
    <name evidence="2" type="ORF">G9U52_27460</name>
</gene>
<sequence length="72" mass="8052">MPLTIAEKIKVILGRRDMTIADLANKLGQSRQNLTNKLSRDKFTEKEAVEIASVLGCDFEAVFTLRDTGEKL</sequence>
<organism evidence="2 3">
    <name type="scientific">Paenibacillus agricola</name>
    <dbReference type="NCBI Taxonomy" id="2716264"/>
    <lineage>
        <taxon>Bacteria</taxon>
        <taxon>Bacillati</taxon>
        <taxon>Bacillota</taxon>
        <taxon>Bacilli</taxon>
        <taxon>Bacillales</taxon>
        <taxon>Paenibacillaceae</taxon>
        <taxon>Paenibacillus</taxon>
    </lineage>
</organism>
<dbReference type="InterPro" id="IPR010982">
    <property type="entry name" value="Lambda_DNA-bd_dom_sf"/>
</dbReference>
<dbReference type="Gene3D" id="1.10.260.40">
    <property type="entry name" value="lambda repressor-like DNA-binding domains"/>
    <property type="match status" value="1"/>
</dbReference>
<evidence type="ECO:0000313" key="2">
    <source>
        <dbReference type="EMBL" id="NHN33559.1"/>
    </source>
</evidence>
<keyword evidence="3" id="KW-1185">Reference proteome</keyword>
<name>A0ABX0JE76_9BACL</name>
<dbReference type="SUPFAM" id="SSF47413">
    <property type="entry name" value="lambda repressor-like DNA-binding domains"/>
    <property type="match status" value="1"/>
</dbReference>
<evidence type="ECO:0000259" key="1">
    <source>
        <dbReference type="Pfam" id="PF13443"/>
    </source>
</evidence>
<dbReference type="Pfam" id="PF13443">
    <property type="entry name" value="HTH_26"/>
    <property type="match status" value="1"/>
</dbReference>
<comment type="caution">
    <text evidence="2">The sequence shown here is derived from an EMBL/GenBank/DDBJ whole genome shotgun (WGS) entry which is preliminary data.</text>
</comment>
<feature type="domain" description="HTH cro/C1-type" evidence="1">
    <location>
        <begin position="8"/>
        <end position="60"/>
    </location>
</feature>
<dbReference type="CDD" id="cd00093">
    <property type="entry name" value="HTH_XRE"/>
    <property type="match status" value="1"/>
</dbReference>
<protein>
    <submittedName>
        <fullName evidence="2">Helix-turn-helix domain-containing protein</fullName>
    </submittedName>
</protein>